<dbReference type="Proteomes" id="UP000018888">
    <property type="component" value="Unassembled WGS sequence"/>
</dbReference>
<evidence type="ECO:0000313" key="2">
    <source>
        <dbReference type="Proteomes" id="UP000018888"/>
    </source>
</evidence>
<name>A0A2P4QYY8_RHIID</name>
<organism evidence="1 2">
    <name type="scientific">Rhizophagus irregularis (strain DAOM 181602 / DAOM 197198 / MUCL 43194)</name>
    <name type="common">Arbuscular mycorrhizal fungus</name>
    <name type="synonym">Glomus intraradices</name>
    <dbReference type="NCBI Taxonomy" id="747089"/>
    <lineage>
        <taxon>Eukaryota</taxon>
        <taxon>Fungi</taxon>
        <taxon>Fungi incertae sedis</taxon>
        <taxon>Mucoromycota</taxon>
        <taxon>Glomeromycotina</taxon>
        <taxon>Glomeromycetes</taxon>
        <taxon>Glomerales</taxon>
        <taxon>Glomeraceae</taxon>
        <taxon>Rhizophagus</taxon>
    </lineage>
</organism>
<accession>A0A2P4QYY8</accession>
<evidence type="ECO:0000313" key="1">
    <source>
        <dbReference type="EMBL" id="POG82812.1"/>
    </source>
</evidence>
<gene>
    <name evidence="1" type="ORF">GLOIN_2v1493935</name>
</gene>
<dbReference type="EMBL" id="AUPC02000003">
    <property type="protein sequence ID" value="POG82812.1"/>
    <property type="molecule type" value="Genomic_DNA"/>
</dbReference>
<feature type="non-terminal residue" evidence="1">
    <location>
        <position position="1"/>
    </location>
</feature>
<keyword evidence="2" id="KW-1185">Reference proteome</keyword>
<dbReference type="AlphaFoldDB" id="A0A2P4QYY8"/>
<protein>
    <submittedName>
        <fullName evidence="1">Uncharacterized protein</fullName>
    </submittedName>
</protein>
<comment type="caution">
    <text evidence="1">The sequence shown here is derived from an EMBL/GenBank/DDBJ whole genome shotgun (WGS) entry which is preliminary data.</text>
</comment>
<reference evidence="1 2" key="1">
    <citation type="journal article" date="2013" name="Proc. Natl. Acad. Sci. U.S.A.">
        <title>Genome of an arbuscular mycorrhizal fungus provides insight into the oldest plant symbiosis.</title>
        <authorList>
            <person name="Tisserant E."/>
            <person name="Malbreil M."/>
            <person name="Kuo A."/>
            <person name="Kohler A."/>
            <person name="Symeonidi A."/>
            <person name="Balestrini R."/>
            <person name="Charron P."/>
            <person name="Duensing N."/>
            <person name="Frei Dit Frey N."/>
            <person name="Gianinazzi-Pearson V."/>
            <person name="Gilbert L.B."/>
            <person name="Handa Y."/>
            <person name="Herr J.R."/>
            <person name="Hijri M."/>
            <person name="Koul R."/>
            <person name="Kawaguchi M."/>
            <person name="Krajinski F."/>
            <person name="Lammers P.J."/>
            <person name="Masclaux F.G."/>
            <person name="Murat C."/>
            <person name="Morin E."/>
            <person name="Ndikumana S."/>
            <person name="Pagni M."/>
            <person name="Petitpierre D."/>
            <person name="Requena N."/>
            <person name="Rosikiewicz P."/>
            <person name="Riley R."/>
            <person name="Saito K."/>
            <person name="San Clemente H."/>
            <person name="Shapiro H."/>
            <person name="van Tuinen D."/>
            <person name="Becard G."/>
            <person name="Bonfante P."/>
            <person name="Paszkowski U."/>
            <person name="Shachar-Hill Y.Y."/>
            <person name="Tuskan G.A."/>
            <person name="Young P.W."/>
            <person name="Sanders I.R."/>
            <person name="Henrissat B."/>
            <person name="Rensing S.A."/>
            <person name="Grigoriev I.V."/>
            <person name="Corradi N."/>
            <person name="Roux C."/>
            <person name="Martin F."/>
        </authorList>
    </citation>
    <scope>NUCLEOTIDE SEQUENCE [LARGE SCALE GENOMIC DNA]</scope>
    <source>
        <strain evidence="1 2">DAOM 197198</strain>
    </source>
</reference>
<sequence length="58" mass="7147">FIIFLVFILKKLRHVIVYFFFFGKGYPKLNKDILFLIFEELHYFPKKNIPNLTKIFFS</sequence>
<reference evidence="1 2" key="2">
    <citation type="journal article" date="2018" name="New Phytol.">
        <title>High intraspecific genome diversity in the model arbuscular mycorrhizal symbiont Rhizophagus irregularis.</title>
        <authorList>
            <person name="Chen E.C.H."/>
            <person name="Morin E."/>
            <person name="Beaudet D."/>
            <person name="Noel J."/>
            <person name="Yildirir G."/>
            <person name="Ndikumana S."/>
            <person name="Charron P."/>
            <person name="St-Onge C."/>
            <person name="Giorgi J."/>
            <person name="Kruger M."/>
            <person name="Marton T."/>
            <person name="Ropars J."/>
            <person name="Grigoriev I.V."/>
            <person name="Hainaut M."/>
            <person name="Henrissat B."/>
            <person name="Roux C."/>
            <person name="Martin F."/>
            <person name="Corradi N."/>
        </authorList>
    </citation>
    <scope>NUCLEOTIDE SEQUENCE [LARGE SCALE GENOMIC DNA]</scope>
    <source>
        <strain evidence="1 2">DAOM 197198</strain>
    </source>
</reference>
<proteinExistence type="predicted"/>